<feature type="chain" id="PRO_5006858863" description="Cytochrome b561 domain-containing protein" evidence="8">
    <location>
        <begin position="25"/>
        <end position="228"/>
    </location>
</feature>
<accession>A0A0U5HLG3</accession>
<dbReference type="SMART" id="SM00665">
    <property type="entry name" value="B561"/>
    <property type="match status" value="1"/>
</dbReference>
<dbReference type="InterPro" id="IPR006593">
    <property type="entry name" value="Cyt_b561/ferric_Rdtase_TM"/>
</dbReference>
<dbReference type="STRING" id="454130.A0A0U5HLG3"/>
<comment type="subcellular location">
    <subcellularLocation>
        <location evidence="1">Membrane</location>
    </subcellularLocation>
</comment>
<feature type="domain" description="Cytochrome b561" evidence="9">
    <location>
        <begin position="16"/>
        <end position="215"/>
    </location>
</feature>
<feature type="transmembrane region" description="Helical" evidence="7">
    <location>
        <begin position="189"/>
        <end position="209"/>
    </location>
</feature>
<sequence length="228" mass="24494">MDRKMALYGLPLWVSLAALSNAQAAPGAGAGSGQLPPGMNPNIIYEDLPLVPKFAKAHGVVMGIAFGIIFPLGAILLRVIRSQYGVYAHISAQLIGYALMIAGLATGIRVGKILDRLHNNGHTILGTVIVVFLLIQPFIGFWHHYKFRKTQSSGWWTHVHIWVGRFFLLLGIINGGTGLKLADNTAGGIIAYAVVAGVFGVAYIAIAALRQGKVILKDKETTPEMQQT</sequence>
<gene>
    <name evidence="10" type="ORF">ASPCAL09074</name>
</gene>
<keyword evidence="3 7" id="KW-0812">Transmembrane</keyword>
<evidence type="ECO:0000256" key="4">
    <source>
        <dbReference type="ARBA" id="ARBA00022982"/>
    </source>
</evidence>
<evidence type="ECO:0000256" key="5">
    <source>
        <dbReference type="ARBA" id="ARBA00022989"/>
    </source>
</evidence>
<dbReference type="OrthoDB" id="19261at2759"/>
<dbReference type="Proteomes" id="UP000054771">
    <property type="component" value="Unassembled WGS sequence"/>
</dbReference>
<feature type="transmembrane region" description="Helical" evidence="7">
    <location>
        <begin position="124"/>
        <end position="143"/>
    </location>
</feature>
<feature type="signal peptide" evidence="8">
    <location>
        <begin position="1"/>
        <end position="24"/>
    </location>
</feature>
<organism evidence="10 11">
    <name type="scientific">Aspergillus calidoustus</name>
    <dbReference type="NCBI Taxonomy" id="454130"/>
    <lineage>
        <taxon>Eukaryota</taxon>
        <taxon>Fungi</taxon>
        <taxon>Dikarya</taxon>
        <taxon>Ascomycota</taxon>
        <taxon>Pezizomycotina</taxon>
        <taxon>Eurotiomycetes</taxon>
        <taxon>Eurotiomycetidae</taxon>
        <taxon>Eurotiales</taxon>
        <taxon>Aspergillaceae</taxon>
        <taxon>Aspergillus</taxon>
        <taxon>Aspergillus subgen. Nidulantes</taxon>
    </lineage>
</organism>
<feature type="transmembrane region" description="Helical" evidence="7">
    <location>
        <begin position="155"/>
        <end position="177"/>
    </location>
</feature>
<keyword evidence="6 7" id="KW-0472">Membrane</keyword>
<dbReference type="Gene3D" id="1.20.120.1770">
    <property type="match status" value="1"/>
</dbReference>
<evidence type="ECO:0000256" key="1">
    <source>
        <dbReference type="ARBA" id="ARBA00004370"/>
    </source>
</evidence>
<proteinExistence type="predicted"/>
<dbReference type="GO" id="GO:0016020">
    <property type="term" value="C:membrane"/>
    <property type="evidence" value="ECO:0007669"/>
    <property type="project" value="UniProtKB-SubCell"/>
</dbReference>
<evidence type="ECO:0000256" key="2">
    <source>
        <dbReference type="ARBA" id="ARBA00022448"/>
    </source>
</evidence>
<feature type="transmembrane region" description="Helical" evidence="7">
    <location>
        <begin position="84"/>
        <end position="104"/>
    </location>
</feature>
<dbReference type="EMBL" id="CDMC01000007">
    <property type="protein sequence ID" value="CEN62440.1"/>
    <property type="molecule type" value="Genomic_DNA"/>
</dbReference>
<dbReference type="PANTHER" id="PTHR47797">
    <property type="entry name" value="DEHYDROGENASE, PUTATIVE (AFU_ORTHOLOGUE AFUA_8G05805)-RELATED"/>
    <property type="match status" value="1"/>
</dbReference>
<keyword evidence="4" id="KW-0249">Electron transport</keyword>
<evidence type="ECO:0000256" key="7">
    <source>
        <dbReference type="SAM" id="Phobius"/>
    </source>
</evidence>
<dbReference type="CDD" id="cd08760">
    <property type="entry name" value="Cyt_b561_FRRS1_like"/>
    <property type="match status" value="1"/>
</dbReference>
<keyword evidence="2" id="KW-0813">Transport</keyword>
<evidence type="ECO:0000256" key="3">
    <source>
        <dbReference type="ARBA" id="ARBA00022692"/>
    </source>
</evidence>
<feature type="transmembrane region" description="Helical" evidence="7">
    <location>
        <begin position="57"/>
        <end position="77"/>
    </location>
</feature>
<evidence type="ECO:0000313" key="10">
    <source>
        <dbReference type="EMBL" id="CEN62440.1"/>
    </source>
</evidence>
<evidence type="ECO:0000313" key="11">
    <source>
        <dbReference type="Proteomes" id="UP000054771"/>
    </source>
</evidence>
<dbReference type="AlphaFoldDB" id="A0A0U5HLG3"/>
<protein>
    <recommendedName>
        <fullName evidence="9">Cytochrome b561 domain-containing protein</fullName>
    </recommendedName>
</protein>
<evidence type="ECO:0000256" key="8">
    <source>
        <dbReference type="SAM" id="SignalP"/>
    </source>
</evidence>
<evidence type="ECO:0000256" key="6">
    <source>
        <dbReference type="ARBA" id="ARBA00023136"/>
    </source>
</evidence>
<dbReference type="Pfam" id="PF10348">
    <property type="entry name" value="DUF2427"/>
    <property type="match status" value="1"/>
</dbReference>
<name>A0A0U5HLG3_ASPCI</name>
<dbReference type="OMA" id="ERNGHAC"/>
<reference evidence="11" key="1">
    <citation type="journal article" date="2016" name="Genome Announc.">
        <title>Draft genome sequences of fungus Aspergillus calidoustus.</title>
        <authorList>
            <person name="Horn F."/>
            <person name="Linde J."/>
            <person name="Mattern D.J."/>
            <person name="Walther G."/>
            <person name="Guthke R."/>
            <person name="Scherlach K."/>
            <person name="Martin K."/>
            <person name="Brakhage A.A."/>
            <person name="Petzke L."/>
            <person name="Valiante V."/>
        </authorList>
    </citation>
    <scope>NUCLEOTIDE SEQUENCE [LARGE SCALE GENOMIC DNA]</scope>
    <source>
        <strain evidence="11">SF006504</strain>
    </source>
</reference>
<keyword evidence="8" id="KW-0732">Signal</keyword>
<keyword evidence="5 7" id="KW-1133">Transmembrane helix</keyword>
<evidence type="ECO:0000259" key="9">
    <source>
        <dbReference type="PROSITE" id="PS50939"/>
    </source>
</evidence>
<dbReference type="PROSITE" id="PS50939">
    <property type="entry name" value="CYTOCHROME_B561"/>
    <property type="match status" value="1"/>
</dbReference>
<dbReference type="InterPro" id="IPR018825">
    <property type="entry name" value="DUF2427"/>
</dbReference>
<keyword evidence="11" id="KW-1185">Reference proteome</keyword>
<dbReference type="PANTHER" id="PTHR47797:SF1">
    <property type="entry name" value="CYTOCHROME B561 DOMAIN-CONTAINING PROTEIN-RELATED"/>
    <property type="match status" value="1"/>
</dbReference>